<feature type="region of interest" description="Disordered" evidence="1">
    <location>
        <begin position="523"/>
        <end position="543"/>
    </location>
</feature>
<dbReference type="EMBL" id="GEEE01014690">
    <property type="protein sequence ID" value="JAP48535.1"/>
    <property type="molecule type" value="Transcribed_RNA"/>
</dbReference>
<feature type="compositionally biased region" description="Basic and acidic residues" evidence="1">
    <location>
        <begin position="360"/>
        <end position="371"/>
    </location>
</feature>
<feature type="compositionally biased region" description="Basic and acidic residues" evidence="1">
    <location>
        <begin position="664"/>
        <end position="674"/>
    </location>
</feature>
<evidence type="ECO:0000256" key="1">
    <source>
        <dbReference type="SAM" id="MobiDB-lite"/>
    </source>
</evidence>
<sequence length="1073" mass="116277">ALQDEPRTELGEEERHDSRVSGKIPIERPAAEISNDAQETERNITSDESPTRDATTGPPIGWCTIMPRARLYKTTFSATPDRHDGTSQLYTVVDFPPHHEQPPLEAYAPLVCSAPDQSGSCHLSTEAGDPSDWTNREAAGVVEPAHEALPATAAVAGSAGNGVEYAHLPPAYKTDRTGDASFPMNGETVEDNEGVSVKRTEQSMDSRPVGLAGPLEGNLEGATAGPIIFPSQTANSEGGESEQLFFQRASVGEVQSSDNESQCTTPVTEKFVGYQPPSCDAETEGPHDEPPMVVIEKALLSAIFQQDDWIREFYPPSDHPEPKRKAVNELQRETVAKVGSSWEKTEDEETAKCNSADAEELTKPPEAPELHADPIQSIVPSTGSERTHDHWLSASEFGEASCSSAEMSDYDEHMSESEEVASRPFSIEINVSSGVPTPCQPTINAAFVLSSTPSPHLVRLVEALLTHSRLQRIQGQNPVLEWKSVGEADQEQKTPVIDEMDTFALEPKAHSRQSMPISPCFSVESPNSVPAQNSCTNAKRGTRKTKTGKDYEACEDEVQLKEAPKWSTLEKDAADSPGTLFSMAMAEKVMEEVENEAVTRGDESSDLSAADTIVLCASGPLASEEEKEAVEEKAANLKLFPSSPKPEREIILDGFPPTAPSERNVGEEETVGKYESEVAEATADAISKPITAYPVSHSSSEEAVFTMTPIEQEYKNPGDWEDETFNDDELSLRQAAGNGDSEVTGELTVYTLKPASAQFSDNSLSTTPEDTSMVDEKAQELVVNGLKTEQHSEQHSCRNVSDEIKGLWRTTPSEFLPSFVQSSLANQPEERSKPAELNLAGSSVGSDEDTIGGAQTPVGTCKQEALSPRRRRNRHKKPKPLPQGKSAEVPSITKFKDADEEKKGAVFDADDFPTLPTETFSMFDGANYGGLTPVVLPPLHSALITQSVAAKLSAVEKERAIIEIFKPLNQVAPTTPEAAQEIAELGKVRASTEYECSCRPGFKIINQLPDQSKLAEGQETAGSHLHPKRVAKKEKEDEENGHLESDTDMEMPELSKLCSPPEELSDVSASIGA</sequence>
<feature type="non-terminal residue" evidence="2">
    <location>
        <position position="1"/>
    </location>
</feature>
<feature type="non-terminal residue" evidence="2">
    <location>
        <position position="1073"/>
    </location>
</feature>
<proteinExistence type="predicted"/>
<evidence type="ECO:0000313" key="2">
    <source>
        <dbReference type="EMBL" id="JAP48535.1"/>
    </source>
</evidence>
<gene>
    <name evidence="2" type="ORF">TR147514</name>
</gene>
<feature type="compositionally biased region" description="Polar residues" evidence="1">
    <location>
        <begin position="524"/>
        <end position="537"/>
    </location>
</feature>
<name>A0A0X3P9E0_SCHSO</name>
<accession>A0A0X3P9E0</accession>
<feature type="compositionally biased region" description="Basic and acidic residues" evidence="1">
    <location>
        <begin position="39"/>
        <end position="51"/>
    </location>
</feature>
<protein>
    <submittedName>
        <fullName evidence="2">Uncharacterized protein</fullName>
    </submittedName>
</protein>
<reference evidence="2" key="1">
    <citation type="submission" date="2016-01" db="EMBL/GenBank/DDBJ databases">
        <title>Reference transcriptome for the parasite Schistocephalus solidus: insights into the molecular evolution of parasitism.</title>
        <authorList>
            <person name="Hebert F.O."/>
            <person name="Grambauer S."/>
            <person name="Barber I."/>
            <person name="Landry C.R."/>
            <person name="Aubin-Horth N."/>
        </authorList>
    </citation>
    <scope>NUCLEOTIDE SEQUENCE</scope>
</reference>
<feature type="region of interest" description="Disordered" evidence="1">
    <location>
        <begin position="638"/>
        <end position="674"/>
    </location>
</feature>
<feature type="compositionally biased region" description="Basic and acidic residues" evidence="1">
    <location>
        <begin position="1"/>
        <end position="30"/>
    </location>
</feature>
<feature type="compositionally biased region" description="Basic residues" evidence="1">
    <location>
        <begin position="868"/>
        <end position="879"/>
    </location>
</feature>
<feature type="region of interest" description="Disordered" evidence="1">
    <location>
        <begin position="1013"/>
        <end position="1073"/>
    </location>
</feature>
<feature type="region of interest" description="Disordered" evidence="1">
    <location>
        <begin position="336"/>
        <end position="371"/>
    </location>
</feature>
<feature type="region of interest" description="Disordered" evidence="1">
    <location>
        <begin position="1"/>
        <end position="60"/>
    </location>
</feature>
<organism evidence="2">
    <name type="scientific">Schistocephalus solidus</name>
    <name type="common">Tapeworm</name>
    <dbReference type="NCBI Taxonomy" id="70667"/>
    <lineage>
        <taxon>Eukaryota</taxon>
        <taxon>Metazoa</taxon>
        <taxon>Spiralia</taxon>
        <taxon>Lophotrochozoa</taxon>
        <taxon>Platyhelminthes</taxon>
        <taxon>Cestoda</taxon>
        <taxon>Eucestoda</taxon>
        <taxon>Diphyllobothriidea</taxon>
        <taxon>Diphyllobothriidae</taxon>
        <taxon>Schistocephalus</taxon>
    </lineage>
</organism>
<feature type="region of interest" description="Disordered" evidence="1">
    <location>
        <begin position="819"/>
        <end position="888"/>
    </location>
</feature>
<feature type="region of interest" description="Disordered" evidence="1">
    <location>
        <begin position="184"/>
        <end position="209"/>
    </location>
</feature>
<dbReference type="AlphaFoldDB" id="A0A0X3P9E0"/>